<proteinExistence type="predicted"/>
<sequence>MDLVTIVSLLPLQPAYRRPRVLSELTEAWRRFSIGMLDSGGGRRQGGSIRVVRLVASLSFSLSFHNTLVLSPTYWLCILEGEGSSAPWLFEWDMKRPIQSVVEWGADNTVEVFILMVAVGRGKLLLAHVEAFLPPLYLKTAPWVSQSVLRDGWQEAQMHVSVSMVVEGYRWRIQGEAAGEEEPRESDSSEFHPTEV</sequence>
<reference evidence="2 3" key="1">
    <citation type="submission" date="2020-07" db="EMBL/GenBank/DDBJ databases">
        <title>Comparative genomics of pyrophilous fungi reveals a link between fire events and developmental genes.</title>
        <authorList>
            <consortium name="DOE Joint Genome Institute"/>
            <person name="Steindorff A.S."/>
            <person name="Carver A."/>
            <person name="Calhoun S."/>
            <person name="Stillman K."/>
            <person name="Liu H."/>
            <person name="Lipzen A."/>
            <person name="Pangilinan J."/>
            <person name="Labutti K."/>
            <person name="Bruns T.D."/>
            <person name="Grigoriev I.V."/>
        </authorList>
    </citation>
    <scope>NUCLEOTIDE SEQUENCE [LARGE SCALE GENOMIC DNA]</scope>
    <source>
        <strain evidence="2 3">CBS 144469</strain>
    </source>
</reference>
<dbReference type="EMBL" id="JACGCI010000037">
    <property type="protein sequence ID" value="KAF6753819.1"/>
    <property type="molecule type" value="Genomic_DNA"/>
</dbReference>
<keyword evidence="3" id="KW-1185">Reference proteome</keyword>
<organism evidence="2 3">
    <name type="scientific">Ephemerocybe angulata</name>
    <dbReference type="NCBI Taxonomy" id="980116"/>
    <lineage>
        <taxon>Eukaryota</taxon>
        <taxon>Fungi</taxon>
        <taxon>Dikarya</taxon>
        <taxon>Basidiomycota</taxon>
        <taxon>Agaricomycotina</taxon>
        <taxon>Agaricomycetes</taxon>
        <taxon>Agaricomycetidae</taxon>
        <taxon>Agaricales</taxon>
        <taxon>Agaricineae</taxon>
        <taxon>Psathyrellaceae</taxon>
        <taxon>Ephemerocybe</taxon>
    </lineage>
</organism>
<name>A0A8H6HV82_9AGAR</name>
<feature type="compositionally biased region" description="Basic and acidic residues" evidence="1">
    <location>
        <begin position="185"/>
        <end position="196"/>
    </location>
</feature>
<accession>A0A8H6HV82</accession>
<gene>
    <name evidence="2" type="ORF">DFP72DRAFT_848751</name>
</gene>
<protein>
    <submittedName>
        <fullName evidence="2">Uncharacterized protein</fullName>
    </submittedName>
</protein>
<dbReference type="AlphaFoldDB" id="A0A8H6HV82"/>
<dbReference type="Proteomes" id="UP000521943">
    <property type="component" value="Unassembled WGS sequence"/>
</dbReference>
<evidence type="ECO:0000313" key="2">
    <source>
        <dbReference type="EMBL" id="KAF6753819.1"/>
    </source>
</evidence>
<evidence type="ECO:0000256" key="1">
    <source>
        <dbReference type="SAM" id="MobiDB-lite"/>
    </source>
</evidence>
<evidence type="ECO:0000313" key="3">
    <source>
        <dbReference type="Proteomes" id="UP000521943"/>
    </source>
</evidence>
<comment type="caution">
    <text evidence="2">The sequence shown here is derived from an EMBL/GenBank/DDBJ whole genome shotgun (WGS) entry which is preliminary data.</text>
</comment>
<feature type="region of interest" description="Disordered" evidence="1">
    <location>
        <begin position="177"/>
        <end position="196"/>
    </location>
</feature>